<gene>
    <name evidence="1" type="ORF">FF011L_22980</name>
</gene>
<evidence type="ECO:0000313" key="2">
    <source>
        <dbReference type="Proteomes" id="UP000320672"/>
    </source>
</evidence>
<name>A0A517MF65_9BACT</name>
<protein>
    <submittedName>
        <fullName evidence="1">Uncharacterized protein</fullName>
    </submittedName>
</protein>
<organism evidence="1 2">
    <name type="scientific">Roseimaritima multifibrata</name>
    <dbReference type="NCBI Taxonomy" id="1930274"/>
    <lineage>
        <taxon>Bacteria</taxon>
        <taxon>Pseudomonadati</taxon>
        <taxon>Planctomycetota</taxon>
        <taxon>Planctomycetia</taxon>
        <taxon>Pirellulales</taxon>
        <taxon>Pirellulaceae</taxon>
        <taxon>Roseimaritima</taxon>
    </lineage>
</organism>
<dbReference type="OrthoDB" id="5764172at2"/>
<sequence length="194" mass="20746">MLRMPASRFGFVLTALLTFGFVGAGIPAAFSADAVADEKGTEITIASGAKMMAPATWKVVRPKISIIQNEFAAPGAEPEQTARVTMMAASGSVQANVDRWKGQFQLAAKDGFKEEQKTIEGHTLHLVDLQGTFNERMGGPFAGGRVVHRENYAMAGAILIDPNGGKFFIKMTGPVEAVKANRKAFGEMLDGLKK</sequence>
<proteinExistence type="predicted"/>
<dbReference type="KEGG" id="rml:FF011L_22980"/>
<dbReference type="Proteomes" id="UP000320672">
    <property type="component" value="Chromosome"/>
</dbReference>
<keyword evidence="2" id="KW-1185">Reference proteome</keyword>
<reference evidence="1 2" key="1">
    <citation type="submission" date="2019-02" db="EMBL/GenBank/DDBJ databases">
        <title>Deep-cultivation of Planctomycetes and their phenomic and genomic characterization uncovers novel biology.</title>
        <authorList>
            <person name="Wiegand S."/>
            <person name="Jogler M."/>
            <person name="Boedeker C."/>
            <person name="Pinto D."/>
            <person name="Vollmers J."/>
            <person name="Rivas-Marin E."/>
            <person name="Kohn T."/>
            <person name="Peeters S.H."/>
            <person name="Heuer A."/>
            <person name="Rast P."/>
            <person name="Oberbeckmann S."/>
            <person name="Bunk B."/>
            <person name="Jeske O."/>
            <person name="Meyerdierks A."/>
            <person name="Storesund J.E."/>
            <person name="Kallscheuer N."/>
            <person name="Luecker S."/>
            <person name="Lage O.M."/>
            <person name="Pohl T."/>
            <person name="Merkel B.J."/>
            <person name="Hornburger P."/>
            <person name="Mueller R.-W."/>
            <person name="Bruemmer F."/>
            <person name="Labrenz M."/>
            <person name="Spormann A.M."/>
            <person name="Op den Camp H."/>
            <person name="Overmann J."/>
            <person name="Amann R."/>
            <person name="Jetten M.S.M."/>
            <person name="Mascher T."/>
            <person name="Medema M.H."/>
            <person name="Devos D.P."/>
            <person name="Kaster A.-K."/>
            <person name="Ovreas L."/>
            <person name="Rohde M."/>
            <person name="Galperin M.Y."/>
            <person name="Jogler C."/>
        </authorList>
    </citation>
    <scope>NUCLEOTIDE SEQUENCE [LARGE SCALE GENOMIC DNA]</scope>
    <source>
        <strain evidence="1 2">FF011L</strain>
    </source>
</reference>
<dbReference type="AlphaFoldDB" id="A0A517MF65"/>
<accession>A0A517MF65</accession>
<evidence type="ECO:0000313" key="1">
    <source>
        <dbReference type="EMBL" id="QDS93528.1"/>
    </source>
</evidence>
<dbReference type="RefSeq" id="WP_145351674.1">
    <property type="nucleotide sequence ID" value="NZ_CP036262.1"/>
</dbReference>
<dbReference type="EMBL" id="CP036262">
    <property type="protein sequence ID" value="QDS93528.1"/>
    <property type="molecule type" value="Genomic_DNA"/>
</dbReference>